<name>A0AAV2NXC1_9HYME</name>
<reference evidence="1" key="1">
    <citation type="submission" date="2024-04" db="EMBL/GenBank/DDBJ databases">
        <authorList>
            <consortium name="Molecular Ecology Group"/>
        </authorList>
    </citation>
    <scope>NUCLEOTIDE SEQUENCE</scope>
</reference>
<evidence type="ECO:0000313" key="2">
    <source>
        <dbReference type="Proteomes" id="UP001497644"/>
    </source>
</evidence>
<keyword evidence="2" id="KW-1185">Reference proteome</keyword>
<protein>
    <submittedName>
        <fullName evidence="1">Uncharacterized protein</fullName>
    </submittedName>
</protein>
<organism evidence="1 2">
    <name type="scientific">Lasius platythorax</name>
    <dbReference type="NCBI Taxonomy" id="488582"/>
    <lineage>
        <taxon>Eukaryota</taxon>
        <taxon>Metazoa</taxon>
        <taxon>Ecdysozoa</taxon>
        <taxon>Arthropoda</taxon>
        <taxon>Hexapoda</taxon>
        <taxon>Insecta</taxon>
        <taxon>Pterygota</taxon>
        <taxon>Neoptera</taxon>
        <taxon>Endopterygota</taxon>
        <taxon>Hymenoptera</taxon>
        <taxon>Apocrita</taxon>
        <taxon>Aculeata</taxon>
        <taxon>Formicoidea</taxon>
        <taxon>Formicidae</taxon>
        <taxon>Formicinae</taxon>
        <taxon>Lasius</taxon>
        <taxon>Lasius</taxon>
    </lineage>
</organism>
<accession>A0AAV2NXC1</accession>
<dbReference type="EMBL" id="OZ034829">
    <property type="protein sequence ID" value="CAL1685131.1"/>
    <property type="molecule type" value="Genomic_DNA"/>
</dbReference>
<evidence type="ECO:0000313" key="1">
    <source>
        <dbReference type="EMBL" id="CAL1685131.1"/>
    </source>
</evidence>
<dbReference type="Proteomes" id="UP001497644">
    <property type="component" value="Chromosome 6"/>
</dbReference>
<sequence>MEQEMEVITIDDSEDDEVITIDDSEDDEVEMIEDDVVMDVNEVNEVMEVNEVNDVNQEEPWRISWRLRLEAWIQNAEAHGPVMEPIADSDYDSECDGIDYDVHEQIIKTADISAMDDDNRMCAIHIYYQPWGNDEQLCARCFLRRRDPWRRNIYTKIEVVRTHRTARLGLLLRQCCTECSIAMDQLFMRNMCPMCNPCKYTII</sequence>
<gene>
    <name evidence="1" type="ORF">LPLAT_LOCUS10692</name>
</gene>
<dbReference type="AlphaFoldDB" id="A0AAV2NXC1"/>
<proteinExistence type="predicted"/>